<proteinExistence type="inferred from homology"/>
<organism evidence="3 4">
    <name type="scientific">Paenibacillus soyae</name>
    <dbReference type="NCBI Taxonomy" id="2969249"/>
    <lineage>
        <taxon>Bacteria</taxon>
        <taxon>Bacillati</taxon>
        <taxon>Bacillota</taxon>
        <taxon>Bacilli</taxon>
        <taxon>Bacillales</taxon>
        <taxon>Paenibacillaceae</taxon>
        <taxon>Paenibacillus</taxon>
    </lineage>
</organism>
<dbReference type="RefSeq" id="WP_257442797.1">
    <property type="nucleotide sequence ID" value="NZ_JANIPJ010000002.1"/>
</dbReference>
<dbReference type="EMBL" id="JANIPJ010000002">
    <property type="protein sequence ID" value="MCR2802924.1"/>
    <property type="molecule type" value="Genomic_DNA"/>
</dbReference>
<dbReference type="InterPro" id="IPR050249">
    <property type="entry name" value="Pseudomonas-type_ThrB"/>
</dbReference>
<dbReference type="InterPro" id="IPR011009">
    <property type="entry name" value="Kinase-like_dom_sf"/>
</dbReference>
<dbReference type="Pfam" id="PF01636">
    <property type="entry name" value="APH"/>
    <property type="match status" value="1"/>
</dbReference>
<dbReference type="Proteomes" id="UP001141950">
    <property type="component" value="Unassembled WGS sequence"/>
</dbReference>
<evidence type="ECO:0000256" key="1">
    <source>
        <dbReference type="ARBA" id="ARBA00038240"/>
    </source>
</evidence>
<protein>
    <submittedName>
        <fullName evidence="3">Phosphotransferase</fullName>
    </submittedName>
</protein>
<reference evidence="3" key="1">
    <citation type="submission" date="2022-08" db="EMBL/GenBank/DDBJ databases">
        <title>The genomic sequence of strain Paenibacillus sp. SCIV0701.</title>
        <authorList>
            <person name="Zhao H."/>
        </authorList>
    </citation>
    <scope>NUCLEOTIDE SEQUENCE</scope>
    <source>
        <strain evidence="3">SCIV0701</strain>
    </source>
</reference>
<sequence length="333" mass="36993">MLLLDRFVNEYWPERIGEIRQKEGGWNNSTFVILNGNKRSVLRIYNTHKDRGKIEFEHRVLERLAACPLAFAVPTPIAARNGETIARLDDGSGRYACLFSYIEGAAAVADISDYAWSFGQAAGGLTAALAAIDPAIPPVYPPYYRLKEAYPLCDSDTVLDFCRNPHEPFRHLKGELALLETAYTAAMSSLDGLEKLPHQLVHGDLNGSNLLLDPLSPSKVSALLDFEFCTWDVRAMEAAVILSGMLGTEREREAVRSFCEGYAGKVRLLGEEIEALPILLRLRVVDVFLHFLSRYLHGTDDSVVLVQQIGSQASSLKQLDGKEWLSREIGILV</sequence>
<comment type="caution">
    <text evidence="3">The sequence shown here is derived from an EMBL/GenBank/DDBJ whole genome shotgun (WGS) entry which is preliminary data.</text>
</comment>
<feature type="domain" description="Aminoglycoside phosphotransferase" evidence="2">
    <location>
        <begin position="19"/>
        <end position="263"/>
    </location>
</feature>
<evidence type="ECO:0000313" key="3">
    <source>
        <dbReference type="EMBL" id="MCR2802924.1"/>
    </source>
</evidence>
<evidence type="ECO:0000259" key="2">
    <source>
        <dbReference type="Pfam" id="PF01636"/>
    </source>
</evidence>
<dbReference type="Gene3D" id="3.90.1200.10">
    <property type="match status" value="1"/>
</dbReference>
<evidence type="ECO:0000313" key="4">
    <source>
        <dbReference type="Proteomes" id="UP001141950"/>
    </source>
</evidence>
<dbReference type="GO" id="GO:0019202">
    <property type="term" value="F:amino acid kinase activity"/>
    <property type="evidence" value="ECO:0007669"/>
    <property type="project" value="TreeGrafter"/>
</dbReference>
<accession>A0A9X2S749</accession>
<comment type="similarity">
    <text evidence="1">Belongs to the pseudomonas-type ThrB family.</text>
</comment>
<name>A0A9X2S749_9BACL</name>
<dbReference type="SUPFAM" id="SSF56112">
    <property type="entry name" value="Protein kinase-like (PK-like)"/>
    <property type="match status" value="1"/>
</dbReference>
<dbReference type="PANTHER" id="PTHR21064">
    <property type="entry name" value="AMINOGLYCOSIDE PHOSPHOTRANSFERASE DOMAIN-CONTAINING PROTEIN-RELATED"/>
    <property type="match status" value="1"/>
</dbReference>
<gene>
    <name evidence="3" type="ORF">NQZ67_03425</name>
</gene>
<keyword evidence="4" id="KW-1185">Reference proteome</keyword>
<dbReference type="InterPro" id="IPR002575">
    <property type="entry name" value="Aminoglycoside_PTrfase"/>
</dbReference>
<dbReference type="PANTHER" id="PTHR21064:SF6">
    <property type="entry name" value="AMINOGLYCOSIDE PHOSPHOTRANSFERASE DOMAIN-CONTAINING PROTEIN"/>
    <property type="match status" value="1"/>
</dbReference>
<dbReference type="AlphaFoldDB" id="A0A9X2S749"/>
<dbReference type="Gene3D" id="3.30.200.20">
    <property type="entry name" value="Phosphorylase Kinase, domain 1"/>
    <property type="match status" value="1"/>
</dbReference>